<name>A8LIG8_DINSH</name>
<dbReference type="InterPro" id="IPR011006">
    <property type="entry name" value="CheY-like_superfamily"/>
</dbReference>
<feature type="modified residue" description="4-aspartylphosphate" evidence="6">
    <location>
        <position position="603"/>
    </location>
</feature>
<dbReference type="Gene3D" id="3.30.565.10">
    <property type="entry name" value="Histidine kinase-like ATPase, C-terminal domain"/>
    <property type="match status" value="1"/>
</dbReference>
<evidence type="ECO:0000256" key="2">
    <source>
        <dbReference type="ARBA" id="ARBA00012438"/>
    </source>
</evidence>
<dbReference type="EC" id="2.7.13.3" evidence="2"/>
<sequence>MTDWLIDPNDTLEQQNAKLRQITGVLMRRVEQDTDRTGVAYRQFERAALLEDQVRQRTADLEHALDLLNESNARLAEANRAAESARADLSSAIETIQEGFALFNARDELVMCNSRFGMHMLDLQTELTPGLSFARYVELVSRSKYLALPEGVGSADWAARRLKRHQDNHVIFNVRMVRDRWNKRVGTLLALPLNRFRLGTQFQSLLERFEAELSFESEENRANLWRWVMRKTNRKPISFEVKRRDGMILDVFAQEMPDKGFVISFTDVTAEREATRTLFQVNELLEQRVMERTLELEDALSSAERANASKSRFVAAASHDLLQPLSAAKLYVSALDGPETTEATREIAHKAHRALLSVENIIDALLDISKLEAGMAALEVSSVPLNTVFDAIREQFSPLAAQKGLEFKVMPCAVVLESDPSYLRRIVANLVSNAIRYTAEGRVLVGARRNGNSIRIEVWDTGPGIPEAKQDIIFQEFERLDAKASASEGLGLGLAIVERACARLGHPLGLWSVMGQGSGFFVNVARSMQPHLTLNTGLTKMSSAGLQGSGMIVLLVENDLDLRRAMTLLLEKWDISVLDVHGASEAVELLDEIEIAPDAMLIDYQLDGGENGLDLIRQVQARHGAVPTRLISANRSPELRARCAAQNIELLNKPIDARTLERFLTEALKSARDFRA</sequence>
<evidence type="ECO:0000256" key="3">
    <source>
        <dbReference type="ARBA" id="ARBA00022553"/>
    </source>
</evidence>
<dbReference type="RefSeq" id="WP_012179337.1">
    <property type="nucleotide sequence ID" value="NC_009952.1"/>
</dbReference>
<keyword evidence="7" id="KW-0175">Coiled coil</keyword>
<dbReference type="Pfam" id="PF12860">
    <property type="entry name" value="PAS_7"/>
    <property type="match status" value="1"/>
</dbReference>
<proteinExistence type="predicted"/>
<dbReference type="Gene3D" id="3.40.50.2300">
    <property type="match status" value="1"/>
</dbReference>
<keyword evidence="11" id="KW-1185">Reference proteome</keyword>
<dbReference type="KEGG" id="dsh:Dshi_2676"/>
<keyword evidence="4" id="KW-0808">Transferase</keyword>
<evidence type="ECO:0000256" key="7">
    <source>
        <dbReference type="SAM" id="Coils"/>
    </source>
</evidence>
<evidence type="ECO:0000313" key="10">
    <source>
        <dbReference type="EMBL" id="ABV94409.1"/>
    </source>
</evidence>
<dbReference type="Proteomes" id="UP000006833">
    <property type="component" value="Chromosome"/>
</dbReference>
<dbReference type="SUPFAM" id="SSF52172">
    <property type="entry name" value="CheY-like"/>
    <property type="match status" value="1"/>
</dbReference>
<dbReference type="GO" id="GO:0009927">
    <property type="term" value="F:histidine phosphotransfer kinase activity"/>
    <property type="evidence" value="ECO:0007669"/>
    <property type="project" value="TreeGrafter"/>
</dbReference>
<accession>A8LIG8</accession>
<reference evidence="11" key="1">
    <citation type="journal article" date="2010" name="ISME J.">
        <title>The complete genome sequence of the algal symbiont Dinoroseobacter shibae: a hitchhiker's guide to life in the sea.</title>
        <authorList>
            <person name="Wagner-Dobler I."/>
            <person name="Ballhausen B."/>
            <person name="Berger M."/>
            <person name="Brinkhoff T."/>
            <person name="Buchholz I."/>
            <person name="Bunk B."/>
            <person name="Cypionka H."/>
            <person name="Daniel R."/>
            <person name="Drepper T."/>
            <person name="Gerdts G."/>
            <person name="Hahnke S."/>
            <person name="Han C."/>
            <person name="Jahn D."/>
            <person name="Kalhoefer D."/>
            <person name="Kiss H."/>
            <person name="Klenk H.P."/>
            <person name="Kyrpides N."/>
            <person name="Liebl W."/>
            <person name="Liesegang H."/>
            <person name="Meincke L."/>
            <person name="Pati A."/>
            <person name="Petersen J."/>
            <person name="Piekarski T."/>
            <person name="Pommerenke C."/>
            <person name="Pradella S."/>
            <person name="Pukall R."/>
            <person name="Rabus R."/>
            <person name="Stackebrandt E."/>
            <person name="Thole S."/>
            <person name="Thompson L."/>
            <person name="Tielen P."/>
            <person name="Tomasch J."/>
            <person name="von Jan M."/>
            <person name="Wanphrut N."/>
            <person name="Wichels A."/>
            <person name="Zech H."/>
            <person name="Simon M."/>
        </authorList>
    </citation>
    <scope>NUCLEOTIDE SEQUENCE [LARGE SCALE GENOMIC DNA]</scope>
    <source>
        <strain evidence="11">DSM 16493 / NCIMB 14021 / DFL 12</strain>
    </source>
</reference>
<dbReference type="SMART" id="SM00448">
    <property type="entry name" value="REC"/>
    <property type="match status" value="1"/>
</dbReference>
<dbReference type="Pfam" id="PF00512">
    <property type="entry name" value="HisKA"/>
    <property type="match status" value="1"/>
</dbReference>
<dbReference type="SUPFAM" id="SSF55874">
    <property type="entry name" value="ATPase domain of HSP90 chaperone/DNA topoisomerase II/histidine kinase"/>
    <property type="match status" value="1"/>
</dbReference>
<feature type="domain" description="Response regulatory" evidence="9">
    <location>
        <begin position="552"/>
        <end position="668"/>
    </location>
</feature>
<evidence type="ECO:0000256" key="4">
    <source>
        <dbReference type="ARBA" id="ARBA00022679"/>
    </source>
</evidence>
<dbReference type="PANTHER" id="PTHR43047:SF9">
    <property type="entry name" value="HISTIDINE KINASE"/>
    <property type="match status" value="1"/>
</dbReference>
<dbReference type="SMART" id="SM00387">
    <property type="entry name" value="HATPase_c"/>
    <property type="match status" value="1"/>
</dbReference>
<dbReference type="HOGENOM" id="CLU_000445_114_75_5"/>
<dbReference type="FunFam" id="3.30.565.10:FF:000049">
    <property type="entry name" value="Two-component sensor histidine kinase"/>
    <property type="match status" value="1"/>
</dbReference>
<dbReference type="InterPro" id="IPR003661">
    <property type="entry name" value="HisK_dim/P_dom"/>
</dbReference>
<gene>
    <name evidence="10" type="ordered locus">Dshi_2676</name>
</gene>
<dbReference type="eggNOG" id="COG0784">
    <property type="taxonomic scope" value="Bacteria"/>
</dbReference>
<dbReference type="STRING" id="398580.Dshi_2676"/>
<dbReference type="PROSITE" id="PS50110">
    <property type="entry name" value="RESPONSE_REGULATORY"/>
    <property type="match status" value="1"/>
</dbReference>
<comment type="catalytic activity">
    <reaction evidence="1">
        <text>ATP + protein L-histidine = ADP + protein N-phospho-L-histidine.</text>
        <dbReference type="EC" id="2.7.13.3"/>
    </reaction>
</comment>
<protein>
    <recommendedName>
        <fullName evidence="2">histidine kinase</fullName>
        <ecNumber evidence="2">2.7.13.3</ecNumber>
    </recommendedName>
</protein>
<dbReference type="Pfam" id="PF02518">
    <property type="entry name" value="HATPase_c"/>
    <property type="match status" value="1"/>
</dbReference>
<dbReference type="CDD" id="cd00082">
    <property type="entry name" value="HisKA"/>
    <property type="match status" value="1"/>
</dbReference>
<dbReference type="eggNOG" id="COG2205">
    <property type="taxonomic scope" value="Bacteria"/>
</dbReference>
<dbReference type="InterPro" id="IPR003594">
    <property type="entry name" value="HATPase_dom"/>
</dbReference>
<dbReference type="InterPro" id="IPR036890">
    <property type="entry name" value="HATPase_C_sf"/>
</dbReference>
<keyword evidence="5 10" id="KW-0418">Kinase</keyword>
<dbReference type="AlphaFoldDB" id="A8LIG8"/>
<evidence type="ECO:0000256" key="1">
    <source>
        <dbReference type="ARBA" id="ARBA00000085"/>
    </source>
</evidence>
<feature type="domain" description="Histidine kinase" evidence="8">
    <location>
        <begin position="316"/>
        <end position="528"/>
    </location>
</feature>
<feature type="coiled-coil region" evidence="7">
    <location>
        <begin position="61"/>
        <end position="95"/>
    </location>
</feature>
<keyword evidence="3 6" id="KW-0597">Phosphoprotein</keyword>
<evidence type="ECO:0000259" key="8">
    <source>
        <dbReference type="PROSITE" id="PS50109"/>
    </source>
</evidence>
<dbReference type="SUPFAM" id="SSF47384">
    <property type="entry name" value="Homodimeric domain of signal transducing histidine kinase"/>
    <property type="match status" value="1"/>
</dbReference>
<evidence type="ECO:0000259" key="9">
    <source>
        <dbReference type="PROSITE" id="PS50110"/>
    </source>
</evidence>
<dbReference type="PROSITE" id="PS50109">
    <property type="entry name" value="HIS_KIN"/>
    <property type="match status" value="1"/>
</dbReference>
<dbReference type="GO" id="GO:0000155">
    <property type="term" value="F:phosphorelay sensor kinase activity"/>
    <property type="evidence" value="ECO:0007669"/>
    <property type="project" value="InterPro"/>
</dbReference>
<dbReference type="Pfam" id="PF00072">
    <property type="entry name" value="Response_reg"/>
    <property type="match status" value="1"/>
</dbReference>
<evidence type="ECO:0000256" key="5">
    <source>
        <dbReference type="ARBA" id="ARBA00022777"/>
    </source>
</evidence>
<dbReference type="InterPro" id="IPR005467">
    <property type="entry name" value="His_kinase_dom"/>
</dbReference>
<dbReference type="EMBL" id="CP000830">
    <property type="protein sequence ID" value="ABV94409.1"/>
    <property type="molecule type" value="Genomic_DNA"/>
</dbReference>
<evidence type="ECO:0000256" key="6">
    <source>
        <dbReference type="PROSITE-ProRule" id="PRU00169"/>
    </source>
</evidence>
<dbReference type="OrthoDB" id="9764438at2"/>
<dbReference type="InterPro" id="IPR004358">
    <property type="entry name" value="Sig_transdc_His_kin-like_C"/>
</dbReference>
<dbReference type="SMART" id="SM00388">
    <property type="entry name" value="HisKA"/>
    <property type="match status" value="1"/>
</dbReference>
<dbReference type="CDD" id="cd00156">
    <property type="entry name" value="REC"/>
    <property type="match status" value="1"/>
</dbReference>
<dbReference type="InterPro" id="IPR001789">
    <property type="entry name" value="Sig_transdc_resp-reg_receiver"/>
</dbReference>
<dbReference type="InterPro" id="IPR036097">
    <property type="entry name" value="HisK_dim/P_sf"/>
</dbReference>
<organism evidence="10 11">
    <name type="scientific">Dinoroseobacter shibae (strain DSM 16493 / NCIMB 14021 / DFL 12)</name>
    <dbReference type="NCBI Taxonomy" id="398580"/>
    <lineage>
        <taxon>Bacteria</taxon>
        <taxon>Pseudomonadati</taxon>
        <taxon>Pseudomonadota</taxon>
        <taxon>Alphaproteobacteria</taxon>
        <taxon>Rhodobacterales</taxon>
        <taxon>Roseobacteraceae</taxon>
        <taxon>Dinoroseobacter</taxon>
    </lineage>
</organism>
<dbReference type="GO" id="GO:0005886">
    <property type="term" value="C:plasma membrane"/>
    <property type="evidence" value="ECO:0007669"/>
    <property type="project" value="TreeGrafter"/>
</dbReference>
<dbReference type="Gene3D" id="1.10.287.130">
    <property type="match status" value="1"/>
</dbReference>
<dbReference type="PRINTS" id="PR00344">
    <property type="entry name" value="BCTRLSENSOR"/>
</dbReference>
<dbReference type="PANTHER" id="PTHR43047">
    <property type="entry name" value="TWO-COMPONENT HISTIDINE PROTEIN KINASE"/>
    <property type="match status" value="1"/>
</dbReference>
<evidence type="ECO:0000313" key="11">
    <source>
        <dbReference type="Proteomes" id="UP000006833"/>
    </source>
</evidence>